<organism evidence="1 2">
    <name type="scientific">Lentzea atacamensis</name>
    <dbReference type="NCBI Taxonomy" id="531938"/>
    <lineage>
        <taxon>Bacteria</taxon>
        <taxon>Bacillati</taxon>
        <taxon>Actinomycetota</taxon>
        <taxon>Actinomycetes</taxon>
        <taxon>Pseudonocardiales</taxon>
        <taxon>Pseudonocardiaceae</taxon>
        <taxon>Lentzea</taxon>
    </lineage>
</organism>
<dbReference type="EMBL" id="QLTT01000021">
    <property type="protein sequence ID" value="RAS57835.1"/>
    <property type="molecule type" value="Genomic_DNA"/>
</dbReference>
<name>A0ABX9DWJ6_9PSEU</name>
<gene>
    <name evidence="1" type="ORF">C8D87_12118</name>
</gene>
<protein>
    <submittedName>
        <fullName evidence="1">Uncharacterized protein</fullName>
    </submittedName>
</protein>
<evidence type="ECO:0000313" key="2">
    <source>
        <dbReference type="Proteomes" id="UP000248714"/>
    </source>
</evidence>
<proteinExistence type="predicted"/>
<evidence type="ECO:0000313" key="1">
    <source>
        <dbReference type="EMBL" id="RAS57835.1"/>
    </source>
</evidence>
<comment type="caution">
    <text evidence="1">The sequence shown here is derived from an EMBL/GenBank/DDBJ whole genome shotgun (WGS) entry which is preliminary data.</text>
</comment>
<reference evidence="1 2" key="1">
    <citation type="submission" date="2018-06" db="EMBL/GenBank/DDBJ databases">
        <title>Genomic Encyclopedia of Type Strains, Phase IV (KMG-IV): sequencing the most valuable type-strain genomes for metagenomic binning, comparative biology and taxonomic classification.</title>
        <authorList>
            <person name="Goeker M."/>
        </authorList>
    </citation>
    <scope>NUCLEOTIDE SEQUENCE [LARGE SCALE GENOMIC DNA]</scope>
    <source>
        <strain evidence="1 2">DSM 45479</strain>
    </source>
</reference>
<keyword evidence="2" id="KW-1185">Reference proteome</keyword>
<accession>A0ABX9DWJ6</accession>
<dbReference type="RefSeq" id="WP_112232766.1">
    <property type="nucleotide sequence ID" value="NZ_QLTT01000021.1"/>
</dbReference>
<dbReference type="Proteomes" id="UP000248714">
    <property type="component" value="Unassembled WGS sequence"/>
</dbReference>
<sequence length="133" mass="14576">MPDLLTMSLNDLLTPTNPDAPAGAHSYLDIPDITGHEDLIDVHRKLLDQADRYPALREAATLVHSASSALAVATTDRARDQVNVVFHAIIVDLRGPAGSKLDEMNRFNKTRSELEHLYMISRADRANAAHATP</sequence>